<keyword evidence="12" id="KW-1185">Reference proteome</keyword>
<dbReference type="Proteomes" id="UP001499951">
    <property type="component" value="Unassembled WGS sequence"/>
</dbReference>
<evidence type="ECO:0000256" key="1">
    <source>
        <dbReference type="ARBA" id="ARBA00001164"/>
    </source>
</evidence>
<reference evidence="11 12" key="1">
    <citation type="journal article" date="2019" name="Int. J. Syst. Evol. Microbiol.">
        <title>The Global Catalogue of Microorganisms (GCM) 10K type strain sequencing project: providing services to taxonomists for standard genome sequencing and annotation.</title>
        <authorList>
            <consortium name="The Broad Institute Genomics Platform"/>
            <consortium name="The Broad Institute Genome Sequencing Center for Infectious Disease"/>
            <person name="Wu L."/>
            <person name="Ma J."/>
        </authorList>
    </citation>
    <scope>NUCLEOTIDE SEQUENCE [LARGE SCALE GENOMIC DNA]</scope>
    <source>
        <strain evidence="11 12">JCM 15089</strain>
    </source>
</reference>
<dbReference type="EMBL" id="BAAADD010000011">
    <property type="protein sequence ID" value="GAA0585490.1"/>
    <property type="molecule type" value="Genomic_DNA"/>
</dbReference>
<keyword evidence="8 9" id="KW-0413">Isomerase</keyword>
<keyword evidence="5 9" id="KW-0028">Amino-acid biosynthesis</keyword>
<dbReference type="EC" id="5.3.1.24" evidence="3 9"/>
<evidence type="ECO:0000256" key="9">
    <source>
        <dbReference type="HAMAP-Rule" id="MF_00135"/>
    </source>
</evidence>
<organism evidence="11 12">
    <name type="scientific">Rhizomicrobium electricum</name>
    <dbReference type="NCBI Taxonomy" id="480070"/>
    <lineage>
        <taxon>Bacteria</taxon>
        <taxon>Pseudomonadati</taxon>
        <taxon>Pseudomonadota</taxon>
        <taxon>Alphaproteobacteria</taxon>
        <taxon>Micropepsales</taxon>
        <taxon>Micropepsaceae</taxon>
        <taxon>Rhizomicrobium</taxon>
    </lineage>
</organism>
<proteinExistence type="inferred from homology"/>
<evidence type="ECO:0000256" key="3">
    <source>
        <dbReference type="ARBA" id="ARBA00012572"/>
    </source>
</evidence>
<gene>
    <name evidence="9" type="primary">trpF</name>
    <name evidence="11" type="ORF">GCM10008942_38050</name>
</gene>
<dbReference type="RefSeq" id="WP_166930118.1">
    <property type="nucleotide sequence ID" value="NZ_BAAADD010000011.1"/>
</dbReference>
<dbReference type="NCBIfam" id="NF002295">
    <property type="entry name" value="PRK01222.1-1"/>
    <property type="match status" value="1"/>
</dbReference>
<evidence type="ECO:0000256" key="7">
    <source>
        <dbReference type="ARBA" id="ARBA00023141"/>
    </source>
</evidence>
<keyword evidence="7 9" id="KW-0057">Aromatic amino acid biosynthesis</keyword>
<comment type="similarity">
    <text evidence="9">Belongs to the TrpF family.</text>
</comment>
<evidence type="ECO:0000313" key="11">
    <source>
        <dbReference type="EMBL" id="GAA0585490.1"/>
    </source>
</evidence>
<comment type="catalytic activity">
    <reaction evidence="1 9">
        <text>N-(5-phospho-beta-D-ribosyl)anthranilate = 1-(2-carboxyphenylamino)-1-deoxy-D-ribulose 5-phosphate</text>
        <dbReference type="Rhea" id="RHEA:21540"/>
        <dbReference type="ChEBI" id="CHEBI:18277"/>
        <dbReference type="ChEBI" id="CHEBI:58613"/>
        <dbReference type="EC" id="5.3.1.24"/>
    </reaction>
</comment>
<comment type="caution">
    <text evidence="11">The sequence shown here is derived from an EMBL/GenBank/DDBJ whole genome shotgun (WGS) entry which is preliminary data.</text>
</comment>
<evidence type="ECO:0000256" key="8">
    <source>
        <dbReference type="ARBA" id="ARBA00023235"/>
    </source>
</evidence>
<evidence type="ECO:0000256" key="5">
    <source>
        <dbReference type="ARBA" id="ARBA00022605"/>
    </source>
</evidence>
<dbReference type="InterPro" id="IPR013785">
    <property type="entry name" value="Aldolase_TIM"/>
</dbReference>
<comment type="pathway">
    <text evidence="2 9">Amino-acid biosynthesis; L-tryptophan biosynthesis; L-tryptophan from chorismate: step 3/5.</text>
</comment>
<dbReference type="GO" id="GO:0016853">
    <property type="term" value="F:isomerase activity"/>
    <property type="evidence" value="ECO:0007669"/>
    <property type="project" value="UniProtKB-KW"/>
</dbReference>
<feature type="domain" description="N-(5'phosphoribosyl) anthranilate isomerase (PRAI)" evidence="10">
    <location>
        <begin position="5"/>
        <end position="207"/>
    </location>
</feature>
<dbReference type="PANTHER" id="PTHR42894:SF1">
    <property type="entry name" value="N-(5'-PHOSPHORIBOSYL)ANTHRANILATE ISOMERASE"/>
    <property type="match status" value="1"/>
</dbReference>
<dbReference type="SUPFAM" id="SSF51366">
    <property type="entry name" value="Ribulose-phoshate binding barrel"/>
    <property type="match status" value="1"/>
</dbReference>
<dbReference type="InterPro" id="IPR001240">
    <property type="entry name" value="PRAI_dom"/>
</dbReference>
<dbReference type="HAMAP" id="MF_00135">
    <property type="entry name" value="PRAI"/>
    <property type="match status" value="1"/>
</dbReference>
<dbReference type="InterPro" id="IPR011060">
    <property type="entry name" value="RibuloseP-bd_barrel"/>
</dbReference>
<keyword evidence="6 9" id="KW-0822">Tryptophan biosynthesis</keyword>
<dbReference type="InterPro" id="IPR044643">
    <property type="entry name" value="TrpF_fam"/>
</dbReference>
<dbReference type="CDD" id="cd00405">
    <property type="entry name" value="PRAI"/>
    <property type="match status" value="1"/>
</dbReference>
<evidence type="ECO:0000256" key="4">
    <source>
        <dbReference type="ARBA" id="ARBA00022272"/>
    </source>
</evidence>
<protein>
    <recommendedName>
        <fullName evidence="4 9">N-(5'-phosphoribosyl)anthranilate isomerase</fullName>
        <shortName evidence="9">PRAI</shortName>
        <ecNumber evidence="3 9">5.3.1.24</ecNumber>
    </recommendedName>
</protein>
<dbReference type="Gene3D" id="3.20.20.70">
    <property type="entry name" value="Aldolase class I"/>
    <property type="match status" value="1"/>
</dbReference>
<evidence type="ECO:0000259" key="10">
    <source>
        <dbReference type="Pfam" id="PF00697"/>
    </source>
</evidence>
<name>A0ABN1F9F2_9PROT</name>
<evidence type="ECO:0000256" key="6">
    <source>
        <dbReference type="ARBA" id="ARBA00022822"/>
    </source>
</evidence>
<evidence type="ECO:0000256" key="2">
    <source>
        <dbReference type="ARBA" id="ARBA00004664"/>
    </source>
</evidence>
<accession>A0ABN1F9F2</accession>
<dbReference type="PANTHER" id="PTHR42894">
    <property type="entry name" value="N-(5'-PHOSPHORIBOSYL)ANTHRANILATE ISOMERASE"/>
    <property type="match status" value="1"/>
</dbReference>
<dbReference type="Pfam" id="PF00697">
    <property type="entry name" value="PRAI"/>
    <property type="match status" value="1"/>
</dbReference>
<sequence length="215" mass="22426">MAPLVKICGINTASAADTAVRARADFCGLVFHPKSPRHLGLEPARALAERIRGRARLVTLTCDPDDEAIAAILAAVRPEFLQLHGRETAERVAAIHARFGVPLIKAFPIAEAADFAPVAAYAPFVEMFLFDAKAPPGAVPGGHGAAFDWQLLKGRSFARPWFLAGGLKPDNVARAIAACDPSAVDVSSGVETAPGVKDPDLIAAFVSAARGGTPS</sequence>
<evidence type="ECO:0000313" key="12">
    <source>
        <dbReference type="Proteomes" id="UP001499951"/>
    </source>
</evidence>